<dbReference type="Pfam" id="PF02875">
    <property type="entry name" value="Mur_ligase_C"/>
    <property type="match status" value="1"/>
</dbReference>
<proteinExistence type="inferred from homology"/>
<keyword evidence="26" id="KW-1185">Reference proteome</keyword>
<comment type="cofactor">
    <cofactor evidence="1">
        <name>Mg(2+)</name>
        <dbReference type="ChEBI" id="CHEBI:18420"/>
    </cofactor>
</comment>
<dbReference type="Proteomes" id="UP000240708">
    <property type="component" value="Unassembled WGS sequence"/>
</dbReference>
<comment type="caution">
    <text evidence="25">The sequence shown here is derived from an EMBL/GenBank/DDBJ whole genome shotgun (WGS) entry which is preliminary data.</text>
</comment>
<accession>A0A2P8EDL4</accession>
<evidence type="ECO:0000256" key="20">
    <source>
        <dbReference type="ARBA" id="ARBA00049035"/>
    </source>
</evidence>
<evidence type="ECO:0000256" key="15">
    <source>
        <dbReference type="ARBA" id="ARBA00030048"/>
    </source>
</evidence>
<evidence type="ECO:0000256" key="11">
    <source>
        <dbReference type="ARBA" id="ARBA00022741"/>
    </source>
</evidence>
<dbReference type="PROSITE" id="PS01011">
    <property type="entry name" value="FOLYLPOLYGLU_SYNT_1"/>
    <property type="match status" value="1"/>
</dbReference>
<dbReference type="GO" id="GO:0046872">
    <property type="term" value="F:metal ion binding"/>
    <property type="evidence" value="ECO:0007669"/>
    <property type="project" value="UniProtKB-KW"/>
</dbReference>
<evidence type="ECO:0000256" key="13">
    <source>
        <dbReference type="ARBA" id="ARBA00022842"/>
    </source>
</evidence>
<dbReference type="PANTHER" id="PTHR11136">
    <property type="entry name" value="FOLYLPOLYGLUTAMATE SYNTHASE-RELATED"/>
    <property type="match status" value="1"/>
</dbReference>
<comment type="catalytic activity">
    <reaction evidence="18">
        <text>(6S)-5,6,7,8-tetrahydrofolyl-(gamma-L-Glu)(n) + L-glutamate + ATP = (6S)-5,6,7,8-tetrahydrofolyl-(gamma-L-Glu)(n+1) + ADP + phosphate + H(+)</text>
        <dbReference type="Rhea" id="RHEA:10580"/>
        <dbReference type="Rhea" id="RHEA-COMP:14738"/>
        <dbReference type="Rhea" id="RHEA-COMP:14740"/>
        <dbReference type="ChEBI" id="CHEBI:15378"/>
        <dbReference type="ChEBI" id="CHEBI:29985"/>
        <dbReference type="ChEBI" id="CHEBI:30616"/>
        <dbReference type="ChEBI" id="CHEBI:43474"/>
        <dbReference type="ChEBI" id="CHEBI:141005"/>
        <dbReference type="ChEBI" id="CHEBI:456216"/>
        <dbReference type="EC" id="6.3.2.17"/>
    </reaction>
</comment>
<reference evidence="25 26" key="1">
    <citation type="submission" date="2018-03" db="EMBL/GenBank/DDBJ databases">
        <title>Genomic Encyclopedia of Archaeal and Bacterial Type Strains, Phase II (KMG-II): from individual species to whole genera.</title>
        <authorList>
            <person name="Goeker M."/>
        </authorList>
    </citation>
    <scope>NUCLEOTIDE SEQUENCE [LARGE SCALE GENOMIC DNA]</scope>
    <source>
        <strain evidence="25 26">DSM 28057</strain>
    </source>
</reference>
<dbReference type="InterPro" id="IPR013221">
    <property type="entry name" value="Mur_ligase_cen"/>
</dbReference>
<evidence type="ECO:0000256" key="18">
    <source>
        <dbReference type="ARBA" id="ARBA00047493"/>
    </source>
</evidence>
<feature type="domain" description="Mur ligase central" evidence="24">
    <location>
        <begin position="51"/>
        <end position="265"/>
    </location>
</feature>
<evidence type="ECO:0000256" key="7">
    <source>
        <dbReference type="ARBA" id="ARBA00013025"/>
    </source>
</evidence>
<dbReference type="InterPro" id="IPR001645">
    <property type="entry name" value="Folylpolyglutamate_synth"/>
</dbReference>
<dbReference type="GO" id="GO:0005737">
    <property type="term" value="C:cytoplasm"/>
    <property type="evidence" value="ECO:0007669"/>
    <property type="project" value="TreeGrafter"/>
</dbReference>
<evidence type="ECO:0000256" key="12">
    <source>
        <dbReference type="ARBA" id="ARBA00022840"/>
    </source>
</evidence>
<name>A0A2P8EDL4_9BACT</name>
<dbReference type="Pfam" id="PF08245">
    <property type="entry name" value="Mur_ligase_M"/>
    <property type="match status" value="1"/>
</dbReference>
<comment type="catalytic activity">
    <reaction evidence="20">
        <text>(6R)-5,10-methylenetetrahydrofolyl-(gamma-L-Glu)(n) + L-glutamate + ATP = (6R)-5,10-methylenetetrahydrofolyl-(gamma-L-Glu)(n+1) + ADP + phosphate + H(+)</text>
        <dbReference type="Rhea" id="RHEA:51912"/>
        <dbReference type="Rhea" id="RHEA-COMP:13257"/>
        <dbReference type="Rhea" id="RHEA-COMP:13258"/>
        <dbReference type="ChEBI" id="CHEBI:15378"/>
        <dbReference type="ChEBI" id="CHEBI:29985"/>
        <dbReference type="ChEBI" id="CHEBI:30616"/>
        <dbReference type="ChEBI" id="CHEBI:43474"/>
        <dbReference type="ChEBI" id="CHEBI:136572"/>
        <dbReference type="ChEBI" id="CHEBI:456216"/>
        <dbReference type="EC" id="6.3.2.17"/>
    </reaction>
</comment>
<evidence type="ECO:0000256" key="19">
    <source>
        <dbReference type="ARBA" id="ARBA00047808"/>
    </source>
</evidence>
<comment type="catalytic activity">
    <reaction evidence="19">
        <text>10-formyltetrahydrofolyl-(gamma-L-Glu)(n) + L-glutamate + ATP = 10-formyltetrahydrofolyl-(gamma-L-Glu)(n+1) + ADP + phosphate + H(+)</text>
        <dbReference type="Rhea" id="RHEA:51904"/>
        <dbReference type="Rhea" id="RHEA-COMP:13088"/>
        <dbReference type="Rhea" id="RHEA-COMP:14300"/>
        <dbReference type="ChEBI" id="CHEBI:15378"/>
        <dbReference type="ChEBI" id="CHEBI:29985"/>
        <dbReference type="ChEBI" id="CHEBI:30616"/>
        <dbReference type="ChEBI" id="CHEBI:43474"/>
        <dbReference type="ChEBI" id="CHEBI:134413"/>
        <dbReference type="ChEBI" id="CHEBI:456216"/>
        <dbReference type="EC" id="6.3.2.17"/>
    </reaction>
</comment>
<evidence type="ECO:0000313" key="26">
    <source>
        <dbReference type="Proteomes" id="UP000240708"/>
    </source>
</evidence>
<evidence type="ECO:0000256" key="2">
    <source>
        <dbReference type="ARBA" id="ARBA00002714"/>
    </source>
</evidence>
<dbReference type="EMBL" id="PYGF01000001">
    <property type="protein sequence ID" value="PSL07543.1"/>
    <property type="molecule type" value="Genomic_DNA"/>
</dbReference>
<evidence type="ECO:0000256" key="3">
    <source>
        <dbReference type="ARBA" id="ARBA00004799"/>
    </source>
</evidence>
<evidence type="ECO:0000256" key="22">
    <source>
        <dbReference type="PIRNR" id="PIRNR001563"/>
    </source>
</evidence>
<evidence type="ECO:0000256" key="10">
    <source>
        <dbReference type="ARBA" id="ARBA00022723"/>
    </source>
</evidence>
<dbReference type="FunFam" id="3.40.1190.10:FF:000011">
    <property type="entry name" value="Folylpolyglutamate synthase/dihydrofolate synthase"/>
    <property type="match status" value="1"/>
</dbReference>
<dbReference type="InterPro" id="IPR004101">
    <property type="entry name" value="Mur_ligase_C"/>
</dbReference>
<keyword evidence="11 22" id="KW-0547">Nucleotide-binding</keyword>
<dbReference type="PIRSF" id="PIRSF001563">
    <property type="entry name" value="Folylpolyglu_synth"/>
    <property type="match status" value="1"/>
</dbReference>
<dbReference type="PROSITE" id="PS01012">
    <property type="entry name" value="FOLYLPOLYGLU_SYNT_2"/>
    <property type="match status" value="1"/>
</dbReference>
<dbReference type="SUPFAM" id="SSF53244">
    <property type="entry name" value="MurD-like peptide ligases, peptide-binding domain"/>
    <property type="match status" value="1"/>
</dbReference>
<dbReference type="OrthoDB" id="9809356at2"/>
<dbReference type="Gene3D" id="3.40.1190.10">
    <property type="entry name" value="Mur-like, catalytic domain"/>
    <property type="match status" value="1"/>
</dbReference>
<dbReference type="RefSeq" id="WP_106565618.1">
    <property type="nucleotide sequence ID" value="NZ_JAUVYL010000029.1"/>
</dbReference>
<feature type="domain" description="Mur ligase C-terminal" evidence="23">
    <location>
        <begin position="302"/>
        <end position="419"/>
    </location>
</feature>
<dbReference type="PANTHER" id="PTHR11136:SF0">
    <property type="entry name" value="DIHYDROFOLATE SYNTHETASE-RELATED"/>
    <property type="match status" value="1"/>
</dbReference>
<comment type="pathway">
    <text evidence="4">Cofactor biosynthesis; tetrahydrofolylpolyglutamate biosynthesis.</text>
</comment>
<evidence type="ECO:0000256" key="6">
    <source>
        <dbReference type="ARBA" id="ARBA00013023"/>
    </source>
</evidence>
<dbReference type="SUPFAM" id="SSF53623">
    <property type="entry name" value="MurD-like peptide ligases, catalytic domain"/>
    <property type="match status" value="1"/>
</dbReference>
<keyword evidence="13" id="KW-0460">Magnesium</keyword>
<evidence type="ECO:0000256" key="17">
    <source>
        <dbReference type="ARBA" id="ARBA00032510"/>
    </source>
</evidence>
<evidence type="ECO:0000256" key="5">
    <source>
        <dbReference type="ARBA" id="ARBA00008276"/>
    </source>
</evidence>
<keyword evidence="14" id="KW-0289">Folate biosynthesis</keyword>
<dbReference type="InterPro" id="IPR036615">
    <property type="entry name" value="Mur_ligase_C_dom_sf"/>
</dbReference>
<evidence type="ECO:0000313" key="25">
    <source>
        <dbReference type="EMBL" id="PSL07543.1"/>
    </source>
</evidence>
<dbReference type="GO" id="GO:0005524">
    <property type="term" value="F:ATP binding"/>
    <property type="evidence" value="ECO:0007669"/>
    <property type="project" value="UniProtKB-KW"/>
</dbReference>
<dbReference type="AlphaFoldDB" id="A0A2P8EDL4"/>
<evidence type="ECO:0000256" key="16">
    <source>
        <dbReference type="ARBA" id="ARBA00030592"/>
    </source>
</evidence>
<keyword evidence="9 22" id="KW-0436">Ligase</keyword>
<gene>
    <name evidence="25" type="ORF">CLV48_101475</name>
</gene>
<dbReference type="EC" id="6.3.2.17" evidence="7"/>
<evidence type="ECO:0000256" key="14">
    <source>
        <dbReference type="ARBA" id="ARBA00022909"/>
    </source>
</evidence>
<dbReference type="EC" id="6.3.2.12" evidence="6"/>
<keyword evidence="12 22" id="KW-0067">ATP-binding</keyword>
<dbReference type="InterPro" id="IPR036565">
    <property type="entry name" value="Mur-like_cat_sf"/>
</dbReference>
<dbReference type="InterPro" id="IPR018109">
    <property type="entry name" value="Folylpolyglutamate_synth_CS"/>
</dbReference>
<evidence type="ECO:0000256" key="4">
    <source>
        <dbReference type="ARBA" id="ARBA00005150"/>
    </source>
</evidence>
<evidence type="ECO:0000256" key="9">
    <source>
        <dbReference type="ARBA" id="ARBA00022598"/>
    </source>
</evidence>
<dbReference type="GO" id="GO:0008841">
    <property type="term" value="F:dihydrofolate synthase activity"/>
    <property type="evidence" value="ECO:0007669"/>
    <property type="project" value="UniProtKB-EC"/>
</dbReference>
<sequence length="429" mass="47941">MTYQETLDFLFNALPMFQRVGAAAFKKDLSNTHALCEHLGQPQKKFKSIHVAGTNGKGSTSHSLCSVLMEAGYKVGLYTSPHLKSFTERIKINGAEIPEQVVIDFVLNNKAFLEMLRPSFFEMTVAMAFWYFAKQEVDIAVIEVGMGGRLDSTNVINPELSVITNIGFDHMQFLGDTLEKIAGEKAGIIKKDTPVVISTKQIETTKIFEKIAKAQHAPIFFAENDYKIRPIGQTVDNKRLYEVEHKGQMRNLEFELLGNYQKNNLPGILQAIEILKGKGYQITDEHTSQGLAQVIKNTGLKGRWQVLGNAPWIICDTGHNEDGIKYILNQIREYSYNQLIMVIGMVNDKDVSKILNLLPKVAQYVFCQADIPRAMPAQELSSKAKEVGLEGIVIHDVNEAISWAKKKAGKEDLIFIGGSTFVVAEIKDL</sequence>
<keyword evidence="10" id="KW-0479">Metal-binding</keyword>
<evidence type="ECO:0000256" key="8">
    <source>
        <dbReference type="ARBA" id="ARBA00019357"/>
    </source>
</evidence>
<dbReference type="NCBIfam" id="TIGR01499">
    <property type="entry name" value="folC"/>
    <property type="match status" value="1"/>
</dbReference>
<evidence type="ECO:0000259" key="23">
    <source>
        <dbReference type="Pfam" id="PF02875"/>
    </source>
</evidence>
<comment type="similarity">
    <text evidence="5 22">Belongs to the folylpolyglutamate synthase family.</text>
</comment>
<protein>
    <recommendedName>
        <fullName evidence="8">Dihydrofolate synthase/folylpolyglutamate synthase</fullName>
        <ecNumber evidence="6">6.3.2.12</ecNumber>
        <ecNumber evidence="7">6.3.2.17</ecNumber>
    </recommendedName>
    <alternativeName>
        <fullName evidence="17">Folylpoly-gamma-glutamate synthetase-dihydrofolate synthetase</fullName>
    </alternativeName>
    <alternativeName>
        <fullName evidence="15">Folylpolyglutamate synthetase</fullName>
    </alternativeName>
    <alternativeName>
        <fullName evidence="16">Tetrahydrofolylpolyglutamate synthase</fullName>
    </alternativeName>
</protein>
<dbReference type="Gene3D" id="3.90.190.20">
    <property type="entry name" value="Mur ligase, C-terminal domain"/>
    <property type="match status" value="1"/>
</dbReference>
<comment type="pathway">
    <text evidence="3">Cofactor biosynthesis; tetrahydrofolate biosynthesis; 7,8-dihydrofolate from 2-amino-4-hydroxy-6-hydroxymethyl-7,8-dihydropteridine diphosphate and 4-aminobenzoate: step 2/2.</text>
</comment>
<dbReference type="GO" id="GO:0004326">
    <property type="term" value="F:tetrahydrofolylpolyglutamate synthase activity"/>
    <property type="evidence" value="ECO:0007669"/>
    <property type="project" value="UniProtKB-EC"/>
</dbReference>
<dbReference type="GO" id="GO:0046656">
    <property type="term" value="P:folic acid biosynthetic process"/>
    <property type="evidence" value="ECO:0007669"/>
    <property type="project" value="UniProtKB-KW"/>
</dbReference>
<comment type="function">
    <text evidence="2">Functions in two distinct reactions of the de novo folate biosynthetic pathway. Catalyzes the addition of a glutamate residue to dihydropteroate (7,8-dihydropteroate or H2Pte) to form dihydrofolate (7,8-dihydrofolate monoglutamate or H2Pte-Glu). Also catalyzes successive additions of L-glutamate to tetrahydrofolate or 10-formyltetrahydrofolate or 5,10-methylenetetrahydrofolate, leading to folylpolyglutamate derivatives.</text>
</comment>
<evidence type="ECO:0000259" key="24">
    <source>
        <dbReference type="Pfam" id="PF08245"/>
    </source>
</evidence>
<evidence type="ECO:0000256" key="1">
    <source>
        <dbReference type="ARBA" id="ARBA00001946"/>
    </source>
</evidence>
<evidence type="ECO:0000256" key="21">
    <source>
        <dbReference type="ARBA" id="ARBA00049161"/>
    </source>
</evidence>
<organism evidence="25 26">
    <name type="scientific">Cecembia rubra</name>
    <dbReference type="NCBI Taxonomy" id="1485585"/>
    <lineage>
        <taxon>Bacteria</taxon>
        <taxon>Pseudomonadati</taxon>
        <taxon>Bacteroidota</taxon>
        <taxon>Cytophagia</taxon>
        <taxon>Cytophagales</taxon>
        <taxon>Cyclobacteriaceae</taxon>
        <taxon>Cecembia</taxon>
    </lineage>
</organism>
<comment type="catalytic activity">
    <reaction evidence="21">
        <text>7,8-dihydropteroate + L-glutamate + ATP = 7,8-dihydrofolate + ADP + phosphate + H(+)</text>
        <dbReference type="Rhea" id="RHEA:23584"/>
        <dbReference type="ChEBI" id="CHEBI:15378"/>
        <dbReference type="ChEBI" id="CHEBI:17839"/>
        <dbReference type="ChEBI" id="CHEBI:29985"/>
        <dbReference type="ChEBI" id="CHEBI:30616"/>
        <dbReference type="ChEBI" id="CHEBI:43474"/>
        <dbReference type="ChEBI" id="CHEBI:57451"/>
        <dbReference type="ChEBI" id="CHEBI:456216"/>
        <dbReference type="EC" id="6.3.2.12"/>
    </reaction>
</comment>